<evidence type="ECO:0000259" key="1">
    <source>
        <dbReference type="Pfam" id="PF00294"/>
    </source>
</evidence>
<proteinExistence type="predicted"/>
<reference evidence="2 3" key="1">
    <citation type="submission" date="2024-09" db="EMBL/GenBank/DDBJ databases">
        <title>Nodulacao em especies de Leguminosae Basais da Amazonia e Caracterizacao dos Rizobios e Bacterias Associadas aos Nodulos.</title>
        <authorList>
            <person name="Jambeiro I.C.A."/>
            <person name="Lopes I.S."/>
            <person name="Aguiar E.R.G.R."/>
            <person name="Santos A.F.J."/>
            <person name="Dos Santos J.M.F."/>
            <person name="Gross E."/>
        </authorList>
    </citation>
    <scope>NUCLEOTIDE SEQUENCE [LARGE SCALE GENOMIC DNA]</scope>
    <source>
        <strain evidence="2 3">BRUESC1165</strain>
    </source>
</reference>
<dbReference type="EMBL" id="JBHOMY010000024">
    <property type="protein sequence ID" value="MFC1456944.1"/>
    <property type="molecule type" value="Genomic_DNA"/>
</dbReference>
<organism evidence="2 3">
    <name type="scientific">Microvirga arabica</name>
    <dbReference type="NCBI Taxonomy" id="1128671"/>
    <lineage>
        <taxon>Bacteria</taxon>
        <taxon>Pseudomonadati</taxon>
        <taxon>Pseudomonadota</taxon>
        <taxon>Alphaproteobacteria</taxon>
        <taxon>Hyphomicrobiales</taxon>
        <taxon>Methylobacteriaceae</taxon>
        <taxon>Microvirga</taxon>
    </lineage>
</organism>
<dbReference type="GO" id="GO:0016301">
    <property type="term" value="F:kinase activity"/>
    <property type="evidence" value="ECO:0007669"/>
    <property type="project" value="UniProtKB-KW"/>
</dbReference>
<sequence>MILVTGEALVDLFIGTATTVGFPAEAVAGGSPFNVAIALGRLGRPAAFLSTLSEDVFGTFLAQKL</sequence>
<keyword evidence="2" id="KW-0808">Transferase</keyword>
<dbReference type="InterPro" id="IPR011611">
    <property type="entry name" value="PfkB_dom"/>
</dbReference>
<evidence type="ECO:0000313" key="2">
    <source>
        <dbReference type="EMBL" id="MFC1456944.1"/>
    </source>
</evidence>
<dbReference type="RefSeq" id="WP_377029511.1">
    <property type="nucleotide sequence ID" value="NZ_JBHOMY010000024.1"/>
</dbReference>
<dbReference type="InterPro" id="IPR029056">
    <property type="entry name" value="Ribokinase-like"/>
</dbReference>
<gene>
    <name evidence="2" type="ORF">ACETIH_09470</name>
</gene>
<feature type="non-terminal residue" evidence="2">
    <location>
        <position position="65"/>
    </location>
</feature>
<dbReference type="Gene3D" id="3.40.1190.20">
    <property type="match status" value="1"/>
</dbReference>
<name>A0ABV6Y6P7_9HYPH</name>
<keyword evidence="3" id="KW-1185">Reference proteome</keyword>
<accession>A0ABV6Y6P7</accession>
<comment type="caution">
    <text evidence="2">The sequence shown here is derived from an EMBL/GenBank/DDBJ whole genome shotgun (WGS) entry which is preliminary data.</text>
</comment>
<dbReference type="Proteomes" id="UP001593940">
    <property type="component" value="Unassembled WGS sequence"/>
</dbReference>
<dbReference type="Pfam" id="PF00294">
    <property type="entry name" value="PfkB"/>
    <property type="match status" value="1"/>
</dbReference>
<feature type="domain" description="Carbohydrate kinase PfkB" evidence="1">
    <location>
        <begin position="24"/>
        <end position="65"/>
    </location>
</feature>
<keyword evidence="2" id="KW-0418">Kinase</keyword>
<protein>
    <submittedName>
        <fullName evidence="2">PfkB family carbohydrate kinase</fullName>
    </submittedName>
</protein>
<evidence type="ECO:0000313" key="3">
    <source>
        <dbReference type="Proteomes" id="UP001593940"/>
    </source>
</evidence>
<dbReference type="SUPFAM" id="SSF53613">
    <property type="entry name" value="Ribokinase-like"/>
    <property type="match status" value="1"/>
</dbReference>